<sequence>MKGDYAYVIGFTTLAFSYFLGYLWSPDYVKFFTNGFNHLWIVGFGIAVLISMFLIDLYYKNKKYKK</sequence>
<organism evidence="2">
    <name type="scientific">marine sediment metagenome</name>
    <dbReference type="NCBI Taxonomy" id="412755"/>
    <lineage>
        <taxon>unclassified sequences</taxon>
        <taxon>metagenomes</taxon>
        <taxon>ecological metagenomes</taxon>
    </lineage>
</organism>
<name>A0A0F9SK43_9ZZZZ</name>
<reference evidence="2" key="1">
    <citation type="journal article" date="2015" name="Nature">
        <title>Complex archaea that bridge the gap between prokaryotes and eukaryotes.</title>
        <authorList>
            <person name="Spang A."/>
            <person name="Saw J.H."/>
            <person name="Jorgensen S.L."/>
            <person name="Zaremba-Niedzwiedzka K."/>
            <person name="Martijn J."/>
            <person name="Lind A.E."/>
            <person name="van Eijk R."/>
            <person name="Schleper C."/>
            <person name="Guy L."/>
            <person name="Ettema T.J."/>
        </authorList>
    </citation>
    <scope>NUCLEOTIDE SEQUENCE</scope>
</reference>
<accession>A0A0F9SK43</accession>
<gene>
    <name evidence="2" type="ORF">LCGC14_0509680</name>
</gene>
<protein>
    <submittedName>
        <fullName evidence="2">Uncharacterized protein</fullName>
    </submittedName>
</protein>
<keyword evidence="1" id="KW-1133">Transmembrane helix</keyword>
<keyword evidence="1" id="KW-0812">Transmembrane</keyword>
<feature type="transmembrane region" description="Helical" evidence="1">
    <location>
        <begin position="5"/>
        <end position="25"/>
    </location>
</feature>
<dbReference type="AlphaFoldDB" id="A0A0F9SK43"/>
<evidence type="ECO:0000256" key="1">
    <source>
        <dbReference type="SAM" id="Phobius"/>
    </source>
</evidence>
<feature type="transmembrane region" description="Helical" evidence="1">
    <location>
        <begin position="37"/>
        <end position="59"/>
    </location>
</feature>
<proteinExistence type="predicted"/>
<dbReference type="EMBL" id="LAZR01000616">
    <property type="protein sequence ID" value="KKN62707.1"/>
    <property type="molecule type" value="Genomic_DNA"/>
</dbReference>
<comment type="caution">
    <text evidence="2">The sequence shown here is derived from an EMBL/GenBank/DDBJ whole genome shotgun (WGS) entry which is preliminary data.</text>
</comment>
<evidence type="ECO:0000313" key="2">
    <source>
        <dbReference type="EMBL" id="KKN62707.1"/>
    </source>
</evidence>
<keyword evidence="1" id="KW-0472">Membrane</keyword>